<proteinExistence type="predicted"/>
<feature type="signal peptide" evidence="1">
    <location>
        <begin position="1"/>
        <end position="19"/>
    </location>
</feature>
<dbReference type="InterPro" id="IPR025970">
    <property type="entry name" value="SusE"/>
</dbReference>
<sequence>MKKYILSTACYLIALLAFTGCKKDKDFKEVIVTEVTTLYSPDDGRNLVLQPTSATVYFEWEKSIAQDNGVVYYDVLFDKENGDFSKPIYVVAADNKGISTGASITHKVLNKIGGLAGIASAEEGILKWTVVASRGLTKTMSKQTRKINITRLSGIDPPVSLYLTGEGTEAGTDLSKALTVKALDGGYEFEIYTKLQAGKTYKFIDSKTNVSRTFSVDAGNATFKENGNGATVAKDGVYKISLDFTAGSITFKEITKLDFFMCSPQQRVALTYQSKGKWKANAVKPVYNGDDRYFFWITIGGSEQKVGSANKDNQAPADLKPSPFYYLVFNPTDKNQWDYSFKFPNKTDVSFNITVDFGSELASYTHLIEKL</sequence>
<dbReference type="EMBL" id="SJSM01000038">
    <property type="protein sequence ID" value="TCC82907.1"/>
    <property type="molecule type" value="Genomic_DNA"/>
</dbReference>
<dbReference type="Proteomes" id="UP000291117">
    <property type="component" value="Unassembled WGS sequence"/>
</dbReference>
<accession>A0A4R0M9Z8</accession>
<keyword evidence="4" id="KW-1185">Reference proteome</keyword>
<dbReference type="Gene3D" id="2.60.40.3620">
    <property type="match status" value="1"/>
</dbReference>
<evidence type="ECO:0000259" key="2">
    <source>
        <dbReference type="Pfam" id="PF14292"/>
    </source>
</evidence>
<name>A0A4R0M9Z8_9SPHI</name>
<dbReference type="RefSeq" id="WP_131612878.1">
    <property type="nucleotide sequence ID" value="NZ_SJSM01000038.1"/>
</dbReference>
<evidence type="ECO:0000313" key="3">
    <source>
        <dbReference type="EMBL" id="TCC82907.1"/>
    </source>
</evidence>
<dbReference type="AlphaFoldDB" id="A0A4R0M9Z8"/>
<dbReference type="OrthoDB" id="631295at2"/>
<comment type="caution">
    <text evidence="3">The sequence shown here is derived from an EMBL/GenBank/DDBJ whole genome shotgun (WGS) entry which is preliminary data.</text>
</comment>
<feature type="domain" description="SusE outer membrane protein" evidence="2">
    <location>
        <begin position="29"/>
        <end position="130"/>
    </location>
</feature>
<organism evidence="3 4">
    <name type="scientific">Pedobacter hiemivivus</name>
    <dbReference type="NCBI Taxonomy" id="2530454"/>
    <lineage>
        <taxon>Bacteria</taxon>
        <taxon>Pseudomonadati</taxon>
        <taxon>Bacteroidota</taxon>
        <taxon>Sphingobacteriia</taxon>
        <taxon>Sphingobacteriales</taxon>
        <taxon>Sphingobacteriaceae</taxon>
        <taxon>Pedobacter</taxon>
    </lineage>
</organism>
<protein>
    <recommendedName>
        <fullName evidence="2">SusE outer membrane protein domain-containing protein</fullName>
    </recommendedName>
</protein>
<evidence type="ECO:0000256" key="1">
    <source>
        <dbReference type="SAM" id="SignalP"/>
    </source>
</evidence>
<evidence type="ECO:0000313" key="4">
    <source>
        <dbReference type="Proteomes" id="UP000291117"/>
    </source>
</evidence>
<keyword evidence="1" id="KW-0732">Signal</keyword>
<feature type="chain" id="PRO_5020608362" description="SusE outer membrane protein domain-containing protein" evidence="1">
    <location>
        <begin position="20"/>
        <end position="371"/>
    </location>
</feature>
<dbReference type="Pfam" id="PF14292">
    <property type="entry name" value="SusE"/>
    <property type="match status" value="1"/>
</dbReference>
<gene>
    <name evidence="3" type="ORF">EZ444_26250</name>
</gene>
<reference evidence="3 4" key="1">
    <citation type="submission" date="2019-02" db="EMBL/GenBank/DDBJ databases">
        <title>Pedobacter sp. RP-3-8 sp. nov., isolated from Arctic soil.</title>
        <authorList>
            <person name="Dahal R.H."/>
        </authorList>
    </citation>
    <scope>NUCLEOTIDE SEQUENCE [LARGE SCALE GENOMIC DNA]</scope>
    <source>
        <strain evidence="3 4">RP-3-8</strain>
    </source>
</reference>
<dbReference type="PROSITE" id="PS51257">
    <property type="entry name" value="PROKAR_LIPOPROTEIN"/>
    <property type="match status" value="1"/>
</dbReference>